<keyword evidence="7" id="KW-0479">Metal-binding</keyword>
<evidence type="ECO:0000256" key="10">
    <source>
        <dbReference type="ARBA" id="ARBA00023014"/>
    </source>
</evidence>
<dbReference type="InterPro" id="IPR013785">
    <property type="entry name" value="Aldolase_TIM"/>
</dbReference>
<dbReference type="NCBIfam" id="TIGR02491">
    <property type="entry name" value="NrdG"/>
    <property type="match status" value="1"/>
</dbReference>
<dbReference type="InterPro" id="IPR034457">
    <property type="entry name" value="Organic_radical-activating"/>
</dbReference>
<keyword evidence="10" id="KW-0411">Iron-sulfur</keyword>
<comment type="catalytic activity">
    <reaction evidence="11">
        <text>glycyl-[protein] + reduced [flavodoxin] + S-adenosyl-L-methionine = glycin-2-yl radical-[protein] + semiquinone [flavodoxin] + 5'-deoxyadenosine + L-methionine + H(+)</text>
        <dbReference type="Rhea" id="RHEA:61976"/>
        <dbReference type="Rhea" id="RHEA-COMP:10622"/>
        <dbReference type="Rhea" id="RHEA-COMP:14480"/>
        <dbReference type="Rhea" id="RHEA-COMP:15993"/>
        <dbReference type="Rhea" id="RHEA-COMP:15994"/>
        <dbReference type="ChEBI" id="CHEBI:15378"/>
        <dbReference type="ChEBI" id="CHEBI:17319"/>
        <dbReference type="ChEBI" id="CHEBI:29947"/>
        <dbReference type="ChEBI" id="CHEBI:32722"/>
        <dbReference type="ChEBI" id="CHEBI:57618"/>
        <dbReference type="ChEBI" id="CHEBI:57844"/>
        <dbReference type="ChEBI" id="CHEBI:59789"/>
        <dbReference type="ChEBI" id="CHEBI:140311"/>
    </reaction>
</comment>
<dbReference type="InterPro" id="IPR007197">
    <property type="entry name" value="rSAM"/>
</dbReference>
<evidence type="ECO:0000256" key="5">
    <source>
        <dbReference type="ARBA" id="ARBA00022485"/>
    </source>
</evidence>
<comment type="similarity">
    <text evidence="3 12">Belongs to the organic radical-activating enzymes family.</text>
</comment>
<dbReference type="PANTHER" id="PTHR30352">
    <property type="entry name" value="PYRUVATE FORMATE-LYASE-ACTIVATING ENZYME"/>
    <property type="match status" value="1"/>
</dbReference>
<dbReference type="EMBL" id="UHJL01000006">
    <property type="protein sequence ID" value="SUQ26066.1"/>
    <property type="molecule type" value="Genomic_DNA"/>
</dbReference>
<keyword evidence="6" id="KW-0949">S-adenosyl-L-methionine</keyword>
<dbReference type="SFLD" id="SFLDG01063">
    <property type="entry name" value="activating_enzymes__group_1"/>
    <property type="match status" value="1"/>
</dbReference>
<keyword evidence="8 12" id="KW-0560">Oxidoreductase</keyword>
<evidence type="ECO:0000256" key="2">
    <source>
        <dbReference type="ARBA" id="ARBA00003852"/>
    </source>
</evidence>
<dbReference type="SUPFAM" id="SSF102114">
    <property type="entry name" value="Radical SAM enzymes"/>
    <property type="match status" value="1"/>
</dbReference>
<dbReference type="InterPro" id="IPR001989">
    <property type="entry name" value="Radical_activat_CS"/>
</dbReference>
<gene>
    <name evidence="13" type="ORF">SAMN05661053_2871</name>
</gene>
<dbReference type="GO" id="GO:0046872">
    <property type="term" value="F:metal ion binding"/>
    <property type="evidence" value="ECO:0007669"/>
    <property type="project" value="UniProtKB-KW"/>
</dbReference>
<dbReference type="SFLD" id="SFLDF00299">
    <property type="entry name" value="anaerobic_ribonucleoside-triph"/>
    <property type="match status" value="1"/>
</dbReference>
<dbReference type="Proteomes" id="UP000255423">
    <property type="component" value="Unassembled WGS sequence"/>
</dbReference>
<evidence type="ECO:0000256" key="4">
    <source>
        <dbReference type="ARBA" id="ARBA00014281"/>
    </source>
</evidence>
<dbReference type="PROSITE" id="PS01087">
    <property type="entry name" value="RADICAL_ACTIVATING"/>
    <property type="match status" value="1"/>
</dbReference>
<dbReference type="PIRSF" id="PIRSF000368">
    <property type="entry name" value="NrdG"/>
    <property type="match status" value="1"/>
</dbReference>
<accession>A0A380SA09</accession>
<evidence type="ECO:0000313" key="14">
    <source>
        <dbReference type="Proteomes" id="UP000255423"/>
    </source>
</evidence>
<dbReference type="EC" id="1.97.1.-" evidence="12"/>
<dbReference type="OMA" id="NDTRIPR"/>
<evidence type="ECO:0000256" key="11">
    <source>
        <dbReference type="ARBA" id="ARBA00047365"/>
    </source>
</evidence>
<dbReference type="SFLD" id="SFLDS00029">
    <property type="entry name" value="Radical_SAM"/>
    <property type="match status" value="1"/>
</dbReference>
<evidence type="ECO:0000256" key="6">
    <source>
        <dbReference type="ARBA" id="ARBA00022691"/>
    </source>
</evidence>
<evidence type="ECO:0000256" key="9">
    <source>
        <dbReference type="ARBA" id="ARBA00023004"/>
    </source>
</evidence>
<comment type="function">
    <text evidence="2 12">Activation of anaerobic ribonucleoside-triphosphate reductase under anaerobic conditions by generation of an organic free radical, using S-adenosylmethionine and reduced flavodoxin as cosubstrates to produce 5'-deoxy-adenosine.</text>
</comment>
<dbReference type="CDD" id="cd01335">
    <property type="entry name" value="Radical_SAM"/>
    <property type="match status" value="1"/>
</dbReference>
<dbReference type="InterPro" id="IPR058240">
    <property type="entry name" value="rSAM_sf"/>
</dbReference>
<evidence type="ECO:0000256" key="12">
    <source>
        <dbReference type="PIRNR" id="PIRNR000368"/>
    </source>
</evidence>
<dbReference type="PANTHER" id="PTHR30352:SF2">
    <property type="entry name" value="ANAEROBIC RIBONUCLEOSIDE-TRIPHOSPHATE REDUCTASE-ACTIVATING PROTEIN"/>
    <property type="match status" value="1"/>
</dbReference>
<keyword evidence="9" id="KW-0408">Iron</keyword>
<sequence>MDEYPPLRIAGIEPESFVDGPGIRLTVFTQGCHHNCPGCQNPQTHDFEGGHFIEREAIITMIKENPLLDGVTFSGGDPMDQAAALIPLAREIKERGLNLVIFTGYTYEQLMKLTPEKPELFELLTFADILIDGPFVMAKKSLDIKFRGSWNQRIIDVQKSLVEGHVVIHQIQLDEMAEHPDREYNT</sequence>
<dbReference type="SFLD" id="SFLDG01066">
    <property type="entry name" value="organic_radical-activating_enz"/>
    <property type="match status" value="1"/>
</dbReference>
<dbReference type="GO" id="GO:0043365">
    <property type="term" value="F:[formate-C-acetyltransferase]-activating enzyme activity"/>
    <property type="evidence" value="ECO:0007669"/>
    <property type="project" value="InterPro"/>
</dbReference>
<comment type="cofactor">
    <cofactor evidence="1">
        <name>[4Fe-4S] cluster</name>
        <dbReference type="ChEBI" id="CHEBI:49883"/>
    </cofactor>
</comment>
<dbReference type="Pfam" id="PF13353">
    <property type="entry name" value="Fer4_12"/>
    <property type="match status" value="1"/>
</dbReference>
<name>A0A380SA09_FIBSU</name>
<dbReference type="RefSeq" id="WP_014546808.1">
    <property type="nucleotide sequence ID" value="NZ_UHJL01000006.1"/>
</dbReference>
<reference evidence="13 14" key="1">
    <citation type="submission" date="2017-08" db="EMBL/GenBank/DDBJ databases">
        <authorList>
            <person name="de Groot N.N."/>
        </authorList>
    </citation>
    <scope>NUCLEOTIDE SEQUENCE [LARGE SCALE GENOMIC DNA]</scope>
    <source>
        <strain evidence="13 14">HM2</strain>
    </source>
</reference>
<evidence type="ECO:0000256" key="8">
    <source>
        <dbReference type="ARBA" id="ARBA00023002"/>
    </source>
</evidence>
<evidence type="ECO:0000313" key="13">
    <source>
        <dbReference type="EMBL" id="SUQ26066.1"/>
    </source>
</evidence>
<evidence type="ECO:0000256" key="1">
    <source>
        <dbReference type="ARBA" id="ARBA00001966"/>
    </source>
</evidence>
<organism evidence="13 14">
    <name type="scientific">Fibrobacter succinogenes</name>
    <name type="common">Bacteroides succinogenes</name>
    <dbReference type="NCBI Taxonomy" id="833"/>
    <lineage>
        <taxon>Bacteria</taxon>
        <taxon>Pseudomonadati</taxon>
        <taxon>Fibrobacterota</taxon>
        <taxon>Fibrobacteria</taxon>
        <taxon>Fibrobacterales</taxon>
        <taxon>Fibrobacteraceae</taxon>
        <taxon>Fibrobacter</taxon>
    </lineage>
</organism>
<keyword evidence="5" id="KW-0004">4Fe-4S</keyword>
<evidence type="ECO:0000256" key="3">
    <source>
        <dbReference type="ARBA" id="ARBA00009777"/>
    </source>
</evidence>
<protein>
    <recommendedName>
        <fullName evidence="4 12">Anaerobic ribonucleoside-triphosphate reductase-activating protein</fullName>
        <ecNumber evidence="12">1.97.1.-</ecNumber>
    </recommendedName>
</protein>
<dbReference type="GO" id="GO:0051539">
    <property type="term" value="F:4 iron, 4 sulfur cluster binding"/>
    <property type="evidence" value="ECO:0007669"/>
    <property type="project" value="UniProtKB-KW"/>
</dbReference>
<dbReference type="GO" id="GO:0004748">
    <property type="term" value="F:ribonucleoside-diphosphate reductase activity, thioredoxin disulfide as acceptor"/>
    <property type="evidence" value="ECO:0007669"/>
    <property type="project" value="TreeGrafter"/>
</dbReference>
<proteinExistence type="inferred from homology"/>
<evidence type="ECO:0000256" key="7">
    <source>
        <dbReference type="ARBA" id="ARBA00022723"/>
    </source>
</evidence>
<dbReference type="AlphaFoldDB" id="A0A380SA09"/>
<dbReference type="Gene3D" id="3.20.20.70">
    <property type="entry name" value="Aldolase class I"/>
    <property type="match status" value="1"/>
</dbReference>
<dbReference type="InterPro" id="IPR012837">
    <property type="entry name" value="NrdG"/>
</dbReference>